<dbReference type="Gene3D" id="2.20.25.90">
    <property type="entry name" value="ADC-like domains"/>
    <property type="match status" value="1"/>
</dbReference>
<keyword evidence="5 9" id="KW-0560">Oxidoreductase</keyword>
<dbReference type="Gene3D" id="3.40.50.740">
    <property type="match status" value="1"/>
</dbReference>
<comment type="similarity">
    <text evidence="2">Belongs to the prokaryotic molybdopterin-containing oxidoreductase family.</text>
</comment>
<dbReference type="Gene3D" id="3.30.2070.10">
    <property type="entry name" value="Formate dehydrogenase/DMSO reductase"/>
    <property type="match status" value="1"/>
</dbReference>
<name>A0A075QYJ5_BRELA</name>
<keyword evidence="4" id="KW-0479">Metal-binding</keyword>
<dbReference type="Pfam" id="PF04879">
    <property type="entry name" value="Molybdop_Fe4S4"/>
    <property type="match status" value="1"/>
</dbReference>
<evidence type="ECO:0000313" key="9">
    <source>
        <dbReference type="EMBL" id="AIG24684.1"/>
    </source>
</evidence>
<dbReference type="Pfam" id="PF01568">
    <property type="entry name" value="Molydop_binding"/>
    <property type="match status" value="1"/>
</dbReference>
<evidence type="ECO:0000256" key="1">
    <source>
        <dbReference type="ARBA" id="ARBA00001942"/>
    </source>
</evidence>
<dbReference type="InterPro" id="IPR009010">
    <property type="entry name" value="Asp_de-COase-like_dom_sf"/>
</dbReference>
<dbReference type="Gene3D" id="3.40.228.10">
    <property type="entry name" value="Dimethylsulfoxide Reductase, domain 2"/>
    <property type="match status" value="1"/>
</dbReference>
<sequence length="674" mass="75436">MTKEHTNICPHDCWDTCSMTVTVDESGKAVKIRGNKEHPVTKGFLCIKVNNYLERVYHPDRILYPMKRTGKKGEGVFERISWEEAIQLITDKWKETIRQYGAEAVLPYSYAGTMGLINYDSMDRRFFGKMGASRLARTLCASAASAALHSVYGTRLGVDPEDMVHSRLIIAWGTNTLHTNVHQFPIMEEARRNGAVLVVIDPYRHETAEKADIHLQIKPGTDSALALGMMHVLIQNDQLDHAYIASHLQGFEELKKRVKPYTPAHVASITGLSEQEIIEFTQLYASTKASLIRCGFGPQRHTTGGEIIRTLAVLPALTGAWQELGGGFLLANMDVGINYENLYRADVYEGNPREINCAQLGSALLQQDNPVKALYVYNSNPALVTPDANKVTEGLLRDDLFTVVHEQHMTKTCRYADIILPATTTLEHLDIHTSYWHLYVQLNEPAIAPLGEAKSNTETFRLLAKAMGYTEDCFADSDEDLIRQALDSTHPFLNGITYETLKEKKYQKVSFEGDHFFPFQHGFLTPSKKIEALAPQMKELGLEPLVNYTPLEQKAEGAEQYPLHFLTVKAKHFLNSSFGNVETLKKREKEPVLYMNPQDALSRGIAEGDQVKVYNDRGEIVLPAKISEKVRAGVLVTPINLWQKNVNVTTSEALTDLGGGATYYTNFVEAVKVG</sequence>
<evidence type="ECO:0000256" key="6">
    <source>
        <dbReference type="ARBA" id="ARBA00023004"/>
    </source>
</evidence>
<dbReference type="Pfam" id="PF00384">
    <property type="entry name" value="Molybdopterin"/>
    <property type="match status" value="1"/>
</dbReference>
<keyword evidence="7" id="KW-0411">Iron-sulfur</keyword>
<gene>
    <name evidence="9" type="ORF">BRLA_c002890</name>
</gene>
<evidence type="ECO:0000256" key="2">
    <source>
        <dbReference type="ARBA" id="ARBA00010312"/>
    </source>
</evidence>
<dbReference type="SMART" id="SM00926">
    <property type="entry name" value="Molybdop_Fe4S4"/>
    <property type="match status" value="1"/>
</dbReference>
<protein>
    <submittedName>
        <fullName evidence="9">Putative dimethyl sulfoxide reductase chain YnfF</fullName>
        <ecNumber evidence="9">1.8.99.-</ecNumber>
    </submittedName>
</protein>
<proteinExistence type="inferred from homology"/>
<keyword evidence="6" id="KW-0408">Iron</keyword>
<dbReference type="EMBL" id="CP007806">
    <property type="protein sequence ID" value="AIG24684.1"/>
    <property type="molecule type" value="Genomic_DNA"/>
</dbReference>
<dbReference type="HOGENOM" id="CLU_000422_13_3_9"/>
<feature type="domain" description="4Fe-4S Mo/W bis-MGD-type" evidence="8">
    <location>
        <begin position="2"/>
        <end position="60"/>
    </location>
</feature>
<dbReference type="InterPro" id="IPR006963">
    <property type="entry name" value="Mopterin_OxRdtase_4Fe-4S_dom"/>
</dbReference>
<dbReference type="RefSeq" id="WP_003333679.1">
    <property type="nucleotide sequence ID" value="NZ_CP007806.1"/>
</dbReference>
<dbReference type="InterPro" id="IPR006656">
    <property type="entry name" value="Mopterin_OxRdtase"/>
</dbReference>
<dbReference type="AlphaFoldDB" id="A0A075QYJ5"/>
<evidence type="ECO:0000256" key="4">
    <source>
        <dbReference type="ARBA" id="ARBA00022723"/>
    </source>
</evidence>
<keyword evidence="10" id="KW-1185">Reference proteome</keyword>
<evidence type="ECO:0000313" key="10">
    <source>
        <dbReference type="Proteomes" id="UP000005850"/>
    </source>
</evidence>
<dbReference type="KEGG" id="blr:BRLA_c002890"/>
<dbReference type="PROSITE" id="PS00932">
    <property type="entry name" value="MOLYBDOPTERIN_PROK_3"/>
    <property type="match status" value="1"/>
</dbReference>
<dbReference type="Gene3D" id="2.40.40.20">
    <property type="match status" value="1"/>
</dbReference>
<dbReference type="SUPFAM" id="SSF50692">
    <property type="entry name" value="ADC-like"/>
    <property type="match status" value="1"/>
</dbReference>
<organism evidence="9 10">
    <name type="scientific">Brevibacillus laterosporus LMG 15441</name>
    <dbReference type="NCBI Taxonomy" id="1042163"/>
    <lineage>
        <taxon>Bacteria</taxon>
        <taxon>Bacillati</taxon>
        <taxon>Bacillota</taxon>
        <taxon>Bacilli</taxon>
        <taxon>Bacillales</taxon>
        <taxon>Paenibacillaceae</taxon>
        <taxon>Brevibacillus</taxon>
    </lineage>
</organism>
<dbReference type="Proteomes" id="UP000005850">
    <property type="component" value="Chromosome"/>
</dbReference>
<dbReference type="InterPro" id="IPR050612">
    <property type="entry name" value="Prok_Mopterin_Oxidored"/>
</dbReference>
<keyword evidence="3" id="KW-0500">Molybdenum</keyword>
<dbReference type="CDD" id="cd02766">
    <property type="entry name" value="MopB_3"/>
    <property type="match status" value="1"/>
</dbReference>
<evidence type="ECO:0000256" key="5">
    <source>
        <dbReference type="ARBA" id="ARBA00023002"/>
    </source>
</evidence>
<dbReference type="eggNOG" id="COG0243">
    <property type="taxonomic scope" value="Bacteria"/>
</dbReference>
<dbReference type="STRING" id="1042163.BRLA_c002890"/>
<dbReference type="InterPro" id="IPR006655">
    <property type="entry name" value="Mopterin_OxRdtase_prok_CS"/>
</dbReference>
<evidence type="ECO:0000256" key="3">
    <source>
        <dbReference type="ARBA" id="ARBA00022505"/>
    </source>
</evidence>
<dbReference type="InterPro" id="IPR006657">
    <property type="entry name" value="MoPterin_dinucl-bd_dom"/>
</dbReference>
<dbReference type="PANTHER" id="PTHR43742:SF6">
    <property type="entry name" value="OXIDOREDUCTASE YYAE-RELATED"/>
    <property type="match status" value="1"/>
</dbReference>
<dbReference type="PROSITE" id="PS00490">
    <property type="entry name" value="MOLYBDOPTERIN_PROK_2"/>
    <property type="match status" value="1"/>
</dbReference>
<dbReference type="PANTHER" id="PTHR43742">
    <property type="entry name" value="TRIMETHYLAMINE-N-OXIDE REDUCTASE"/>
    <property type="match status" value="1"/>
</dbReference>
<evidence type="ECO:0000256" key="7">
    <source>
        <dbReference type="ARBA" id="ARBA00023014"/>
    </source>
</evidence>
<dbReference type="GO" id="GO:0043546">
    <property type="term" value="F:molybdopterin cofactor binding"/>
    <property type="evidence" value="ECO:0007669"/>
    <property type="project" value="InterPro"/>
</dbReference>
<accession>A0A075QYJ5</accession>
<dbReference type="SUPFAM" id="SSF53706">
    <property type="entry name" value="Formate dehydrogenase/DMSO reductase, domains 1-3"/>
    <property type="match status" value="1"/>
</dbReference>
<dbReference type="GO" id="GO:0016491">
    <property type="term" value="F:oxidoreductase activity"/>
    <property type="evidence" value="ECO:0007669"/>
    <property type="project" value="UniProtKB-KW"/>
</dbReference>
<dbReference type="GO" id="GO:0051536">
    <property type="term" value="F:iron-sulfur cluster binding"/>
    <property type="evidence" value="ECO:0007669"/>
    <property type="project" value="UniProtKB-KW"/>
</dbReference>
<evidence type="ECO:0000259" key="8">
    <source>
        <dbReference type="PROSITE" id="PS51669"/>
    </source>
</evidence>
<dbReference type="GO" id="GO:0046872">
    <property type="term" value="F:metal ion binding"/>
    <property type="evidence" value="ECO:0007669"/>
    <property type="project" value="UniProtKB-KW"/>
</dbReference>
<comment type="cofactor">
    <cofactor evidence="1">
        <name>Mo-bis(molybdopterin guanine dinucleotide)</name>
        <dbReference type="ChEBI" id="CHEBI:60539"/>
    </cofactor>
</comment>
<reference evidence="9 10" key="1">
    <citation type="journal article" date="2011" name="J. Bacteriol.">
        <title>Genome sequence of Brevibacillus laterosporus LMG 15441, a pathogen of invertebrates.</title>
        <authorList>
            <person name="Djukic M."/>
            <person name="Poehlein A."/>
            <person name="Thurmer A."/>
            <person name="Daniel R."/>
        </authorList>
    </citation>
    <scope>NUCLEOTIDE SEQUENCE [LARGE SCALE GENOMIC DNA]</scope>
    <source>
        <strain evidence="9 10">LMG 15441</strain>
    </source>
</reference>
<dbReference type="EC" id="1.8.99.-" evidence="9"/>
<dbReference type="PROSITE" id="PS51669">
    <property type="entry name" value="4FE4S_MOW_BIS_MGD"/>
    <property type="match status" value="1"/>
</dbReference>